<evidence type="ECO:0000313" key="1">
    <source>
        <dbReference type="EMBL" id="VDO91845.1"/>
    </source>
</evidence>
<gene>
    <name evidence="1" type="ORF">SCUD_LOCUS4959</name>
</gene>
<sequence>MSNLSYSTSSQMKNKIVTVNFNVFDKYEQLVVLSIEFRHTYMYIE</sequence>
<proteinExistence type="predicted"/>
<evidence type="ECO:0000313" key="3">
    <source>
        <dbReference type="WBParaSite" id="SCUD_0000495901-mRNA-1"/>
    </source>
</evidence>
<dbReference type="Proteomes" id="UP000279833">
    <property type="component" value="Unassembled WGS sequence"/>
</dbReference>
<name>A0A183JQH1_9TREM</name>
<organism evidence="3">
    <name type="scientific">Schistosoma curassoni</name>
    <dbReference type="NCBI Taxonomy" id="6186"/>
    <lineage>
        <taxon>Eukaryota</taxon>
        <taxon>Metazoa</taxon>
        <taxon>Spiralia</taxon>
        <taxon>Lophotrochozoa</taxon>
        <taxon>Platyhelminthes</taxon>
        <taxon>Trematoda</taxon>
        <taxon>Digenea</taxon>
        <taxon>Strigeidida</taxon>
        <taxon>Schistosomatoidea</taxon>
        <taxon>Schistosomatidae</taxon>
        <taxon>Schistosoma</taxon>
    </lineage>
</organism>
<keyword evidence="2" id="KW-1185">Reference proteome</keyword>
<protein>
    <submittedName>
        <fullName evidence="1 3">Uncharacterized protein</fullName>
    </submittedName>
</protein>
<accession>A0A183JQH1</accession>
<dbReference type="WBParaSite" id="SCUD_0000495901-mRNA-1">
    <property type="protein sequence ID" value="SCUD_0000495901-mRNA-1"/>
    <property type="gene ID" value="SCUD_0000495901"/>
</dbReference>
<dbReference type="EMBL" id="UZAK01007266">
    <property type="protein sequence ID" value="VDO91845.1"/>
    <property type="molecule type" value="Genomic_DNA"/>
</dbReference>
<dbReference type="AlphaFoldDB" id="A0A183JQH1"/>
<evidence type="ECO:0000313" key="2">
    <source>
        <dbReference type="Proteomes" id="UP000279833"/>
    </source>
</evidence>
<reference evidence="3" key="1">
    <citation type="submission" date="2016-06" db="UniProtKB">
        <authorList>
            <consortium name="WormBaseParasite"/>
        </authorList>
    </citation>
    <scope>IDENTIFICATION</scope>
</reference>
<reference evidence="1 2" key="2">
    <citation type="submission" date="2018-11" db="EMBL/GenBank/DDBJ databases">
        <authorList>
            <consortium name="Pathogen Informatics"/>
        </authorList>
    </citation>
    <scope>NUCLEOTIDE SEQUENCE [LARGE SCALE GENOMIC DNA]</scope>
    <source>
        <strain evidence="1">Dakar</strain>
        <strain evidence="2">Dakar, Senegal</strain>
    </source>
</reference>